<dbReference type="RefSeq" id="WP_258937306.1">
    <property type="nucleotide sequence ID" value="NZ_JANBBF010000011.1"/>
</dbReference>
<dbReference type="Proteomes" id="UP001598673">
    <property type="component" value="Unassembled WGS sequence"/>
</dbReference>
<sequence>MTLAAGELVAVHHGNTPGADAARAALESLLSGHGVHVEEVTAQHTEAARHTETSRHGTTSPHRRNTRLVVATHHSATPAAQRYAHSRDAPILLPGFLAAPADGVNSCLRPSPVVMIQGADATTRTVRAPVFDVAHLPGPLRCHAPSGAEHDCAQLFVRPCPGGVLTGTDDGHDDTVAAITAAQSVHLETATTAAVDDRRISLPPGRYRIAPADRPLYQVHTDAAREQASPGATRRPS</sequence>
<gene>
    <name evidence="2" type="ORF">ACFWGY_17725</name>
</gene>
<organism evidence="2 3">
    <name type="scientific">Prauserella salsuginis</name>
    <dbReference type="NCBI Taxonomy" id="387889"/>
    <lineage>
        <taxon>Bacteria</taxon>
        <taxon>Bacillati</taxon>
        <taxon>Actinomycetota</taxon>
        <taxon>Actinomycetes</taxon>
        <taxon>Pseudonocardiales</taxon>
        <taxon>Pseudonocardiaceae</taxon>
        <taxon>Prauserella</taxon>
        <taxon>Prauserella salsuginis group</taxon>
    </lineage>
</organism>
<feature type="region of interest" description="Disordered" evidence="1">
    <location>
        <begin position="44"/>
        <end position="64"/>
    </location>
</feature>
<keyword evidence="3" id="KW-1185">Reference proteome</keyword>
<name>A0ABW6G7I8_9PSEU</name>
<evidence type="ECO:0000313" key="2">
    <source>
        <dbReference type="EMBL" id="MFD6795177.1"/>
    </source>
</evidence>
<accession>A0ABW6G7I8</accession>
<feature type="compositionally biased region" description="Basic and acidic residues" evidence="1">
    <location>
        <begin position="44"/>
        <end position="55"/>
    </location>
</feature>
<comment type="caution">
    <text evidence="2">The sequence shown here is derived from an EMBL/GenBank/DDBJ whole genome shotgun (WGS) entry which is preliminary data.</text>
</comment>
<evidence type="ECO:0000256" key="1">
    <source>
        <dbReference type="SAM" id="MobiDB-lite"/>
    </source>
</evidence>
<protein>
    <submittedName>
        <fullName evidence="2">Uncharacterized protein</fullName>
    </submittedName>
</protein>
<proteinExistence type="predicted"/>
<reference evidence="2 3" key="1">
    <citation type="submission" date="2024-09" db="EMBL/GenBank/DDBJ databases">
        <title>The Natural Products Discovery Center: Release of the First 8490 Sequenced Strains for Exploring Actinobacteria Biosynthetic Diversity.</title>
        <authorList>
            <person name="Kalkreuter E."/>
            <person name="Kautsar S.A."/>
            <person name="Yang D."/>
            <person name="Bader C.D."/>
            <person name="Teijaro C.N."/>
            <person name="Fluegel L."/>
            <person name="Davis C.M."/>
            <person name="Simpson J.R."/>
            <person name="Lauterbach L."/>
            <person name="Steele A.D."/>
            <person name="Gui C."/>
            <person name="Meng S."/>
            <person name="Li G."/>
            <person name="Viehrig K."/>
            <person name="Ye F."/>
            <person name="Su P."/>
            <person name="Kiefer A.F."/>
            <person name="Nichols A."/>
            <person name="Cepeda A.J."/>
            <person name="Yan W."/>
            <person name="Fan B."/>
            <person name="Jiang Y."/>
            <person name="Adhikari A."/>
            <person name="Zheng C.-J."/>
            <person name="Schuster L."/>
            <person name="Cowan T.M."/>
            <person name="Smanski M.J."/>
            <person name="Chevrette M.G."/>
            <person name="De Carvalho L.P.S."/>
            <person name="Shen B."/>
        </authorList>
    </citation>
    <scope>NUCLEOTIDE SEQUENCE [LARGE SCALE GENOMIC DNA]</scope>
    <source>
        <strain evidence="2 3">NPDC060353</strain>
    </source>
</reference>
<dbReference type="EMBL" id="JBHXCV010000011">
    <property type="protein sequence ID" value="MFD6795177.1"/>
    <property type="molecule type" value="Genomic_DNA"/>
</dbReference>
<evidence type="ECO:0000313" key="3">
    <source>
        <dbReference type="Proteomes" id="UP001598673"/>
    </source>
</evidence>